<dbReference type="PANTHER" id="PTHR43817">
    <property type="entry name" value="GLYCOSYL HYDROLASE"/>
    <property type="match status" value="1"/>
</dbReference>
<dbReference type="Proteomes" id="UP000078486">
    <property type="component" value="Unassembled WGS sequence"/>
</dbReference>
<sequence length="1597" mass="173624">MHHPAPILLAAVLAASPLAADDGFYKYTTYNPDQPVHTLSAKDFAAPSGFAKPQTWWHWINGNVSREGIEADLREMADKGYGFARIFSVNSVKHQGPLLFASPEWFDNFKFTVETAAKYGMGIGIHNCDGWSEAGGPWITPELSMKELTLKTIRVTGDGSEQSIPLPALDRQLDFARDIAVLAWPSRRPAMLAMHQPSALRRVYPANDYTRVGGGRKEFVPGPGGLPGRGNEPLATGLRERAGPGDEGGLALLFDGVADEKRAAFSYEKTSPGQFTGVTLEFAEPFEAAGVFTEVYWMYELPLNIFLEASDDGVNFEKVCELQFRQSDTTAAFAPRRAKFWRIVRYQSKNPTERVLRGVVREHELRLSEVELLAPGENSRAAFPIENFPAKAGVTAPSGLAYATTTPFPEKLILKPGEVQNLTDRATGLDLAQRSAGIPARDFADKNVRAPDTPSATLRWRVPAGEWVVMRIGYTTTGKVVHPATPAGRGLEVDKFEPSAVAHHFDSYDRKMIDAAGPLAGKTFAVIETDSWEAGHQNWSENFAQYFREQNGYDILPWLPVYAGECIESVDTTENFLRDLRRTFSTLIMGNFYGKMGSLTRAAGLKYETEPAGGIYMRDPMNSFREADFPMTEVWQEPREPGVVAGIRSVLARETSSTAHFYGKQYVTCEALTSRKGNWAETPWIMKGTLDTLLLAGPNVSVFHTYTHQPDERAPGWQMEPWGVSQNRKMPWWPLSKAWFSYIARVQYMLQQGKYAARILYLYSDEIPTPPISLSTKTALQYDIINGDGARDFLRVENGRLLSPGQMCYDVMFVSPQTSLRLETLEKLKTLLDAGATIAAQSKPAFSPTLRGGEPAAARWRALADELFGDSSKAVRKIGAGRIFTGHTPDEVIAALALPVPFTYRLLPVNNSAASAGNSPPPLGLDYGNAADLAWQHREHADGTEWFWIINRDSAAGRSGIMSFRVTGKAASLWHPESGKTEPVPAAVEEDGCTRIPLSLGKLEGVFVVFQNNIENKTPPPAAVKIISDGGEVFPKPSVEGVVDNAKITGDFTFAVTVSPAGDRKITQAASSGICPGMGGNENFVLYPEPIHEKLKDGRHAAAGLSVGKNSIAVFEHGAGYFNSIIVWDRPVAEDTQVAVVYKNNTPTLYINGKQVAAAAKPSGRIVHPPAAIRPSYKGKSSGYILETPSAGPIDNTKISGDFTFAVTVSPAGDRKLTQAAAAGIAPGGGGNENFVLYPEQMHLKINDHRHACAGLSVGRNSVAVFEHGSGYLNSIIVWDRPVADNTQVAVVYKNNTPALYINGKQVAVAAKSSGRIVHPPAVIRSEYKGRAENFVLEKSALSAPEIAALADKPAGGLVLRANPAETAGARTKSAGPRLFVTRDGRLAAEFTSPGKLEIEKAGGSKVVLAADAVPAPKSIPGPFTVTFDAKWGAPAGPRQFGKLVSWTENSEPGVKHYSGAAVYTKDLDIPASDLAAGIRVYLEIDQVCEVAEVSVNGKSVGTLWRPPYKLDVTDYIKKGKNTLAITVANTWVNRCLYDATLPEGGRLTWANSMQTHYPDPATIKPGDYFPWKYGPLPSGLIGEMRLVYTKIASETR</sequence>
<dbReference type="Pfam" id="PF22666">
    <property type="entry name" value="Glyco_hydro_2_N2"/>
    <property type="match status" value="1"/>
</dbReference>
<comment type="caution">
    <text evidence="5">The sequence shown here is derived from an EMBL/GenBank/DDBJ whole genome shotgun (WGS) entry which is preliminary data.</text>
</comment>
<proteinExistence type="predicted"/>
<evidence type="ECO:0000256" key="1">
    <source>
        <dbReference type="ARBA" id="ARBA00022729"/>
    </source>
</evidence>
<dbReference type="NCBIfam" id="NF045579">
    <property type="entry name" value="rhamnoside_JR"/>
    <property type="match status" value="1"/>
</dbReference>
<dbReference type="RefSeq" id="WP_068772766.1">
    <property type="nucleotide sequence ID" value="NZ_CP109796.1"/>
</dbReference>
<gene>
    <name evidence="5" type="ORF">AW736_23630</name>
</gene>
<evidence type="ECO:0000313" key="5">
    <source>
        <dbReference type="EMBL" id="OAM87250.1"/>
    </source>
</evidence>
<feature type="signal peptide" evidence="3">
    <location>
        <begin position="1"/>
        <end position="20"/>
    </location>
</feature>
<evidence type="ECO:0000259" key="4">
    <source>
        <dbReference type="Pfam" id="PF22666"/>
    </source>
</evidence>
<dbReference type="PANTHER" id="PTHR43817:SF1">
    <property type="entry name" value="HYDROLASE, FAMILY 43, PUTATIVE (AFU_ORTHOLOGUE AFUA_3G01660)-RELATED"/>
    <property type="match status" value="1"/>
</dbReference>
<dbReference type="SUPFAM" id="SSF49785">
    <property type="entry name" value="Galactose-binding domain-like"/>
    <property type="match status" value="1"/>
</dbReference>
<dbReference type="OrthoDB" id="174162at2"/>
<keyword evidence="2" id="KW-0378">Hydrolase</keyword>
<accession>A0A178IBA2</accession>
<protein>
    <recommendedName>
        <fullName evidence="4">Beta-mannosidase-like galactose-binding domain-containing protein</fullName>
    </recommendedName>
</protein>
<dbReference type="EMBL" id="LRRQ01000175">
    <property type="protein sequence ID" value="OAM87250.1"/>
    <property type="molecule type" value="Genomic_DNA"/>
</dbReference>
<evidence type="ECO:0000256" key="3">
    <source>
        <dbReference type="SAM" id="SignalP"/>
    </source>
</evidence>
<keyword evidence="1 3" id="KW-0732">Signal</keyword>
<reference evidence="5 6" key="1">
    <citation type="submission" date="2016-01" db="EMBL/GenBank/DDBJ databases">
        <title>High potential of lignocellulose degradation of a new Verrucomicrobia species.</title>
        <authorList>
            <person name="Wang Y."/>
            <person name="Shi Y."/>
            <person name="Qiu Z."/>
            <person name="Liu S."/>
            <person name="Yang H."/>
        </authorList>
    </citation>
    <scope>NUCLEOTIDE SEQUENCE [LARGE SCALE GENOMIC DNA]</scope>
    <source>
        <strain evidence="5 6">TSB47</strain>
    </source>
</reference>
<dbReference type="Pfam" id="PF17132">
    <property type="entry name" value="Glyco_hydro_106"/>
    <property type="match status" value="2"/>
</dbReference>
<dbReference type="Gene3D" id="2.60.120.260">
    <property type="entry name" value="Galactose-binding domain-like"/>
    <property type="match status" value="1"/>
</dbReference>
<feature type="domain" description="Beta-mannosidase-like galactose-binding" evidence="4">
    <location>
        <begin position="1462"/>
        <end position="1533"/>
    </location>
</feature>
<name>A0A178IBA2_9BACT</name>
<dbReference type="STRING" id="1184151.AW736_23630"/>
<evidence type="ECO:0000256" key="2">
    <source>
        <dbReference type="ARBA" id="ARBA00022801"/>
    </source>
</evidence>
<keyword evidence="6" id="KW-1185">Reference proteome</keyword>
<dbReference type="InterPro" id="IPR013320">
    <property type="entry name" value="ConA-like_dom_sf"/>
</dbReference>
<feature type="chain" id="PRO_5008088564" description="Beta-mannosidase-like galactose-binding domain-containing protein" evidence="3">
    <location>
        <begin position="21"/>
        <end position="1597"/>
    </location>
</feature>
<dbReference type="InterPro" id="IPR008979">
    <property type="entry name" value="Galactose-bd-like_sf"/>
</dbReference>
<dbReference type="SUPFAM" id="SSF49899">
    <property type="entry name" value="Concanavalin A-like lectins/glucanases"/>
    <property type="match status" value="1"/>
</dbReference>
<evidence type="ECO:0000313" key="6">
    <source>
        <dbReference type="Proteomes" id="UP000078486"/>
    </source>
</evidence>
<dbReference type="GO" id="GO:0004553">
    <property type="term" value="F:hydrolase activity, hydrolyzing O-glycosyl compounds"/>
    <property type="evidence" value="ECO:0007669"/>
    <property type="project" value="UniProtKB-ARBA"/>
</dbReference>
<dbReference type="InterPro" id="IPR054593">
    <property type="entry name" value="Beta-mannosidase-like_N2"/>
</dbReference>
<organism evidence="5 6">
    <name type="scientific">Termitidicoccus mucosus</name>
    <dbReference type="NCBI Taxonomy" id="1184151"/>
    <lineage>
        <taxon>Bacteria</taxon>
        <taxon>Pseudomonadati</taxon>
        <taxon>Verrucomicrobiota</taxon>
        <taxon>Opitutia</taxon>
        <taxon>Opitutales</taxon>
        <taxon>Opitutaceae</taxon>
        <taxon>Termitidicoccus</taxon>
    </lineage>
</organism>